<dbReference type="EMBL" id="NQVE01000217">
    <property type="protein sequence ID" value="RAL37209.1"/>
    <property type="molecule type" value="Genomic_DNA"/>
</dbReference>
<keyword evidence="2" id="KW-1185">Reference proteome</keyword>
<protein>
    <submittedName>
        <fullName evidence="1">Uncharacterized protein</fullName>
    </submittedName>
</protein>
<proteinExistence type="predicted"/>
<name>A0A328CYS6_9ASTE</name>
<organism evidence="1 2">
    <name type="scientific">Cuscuta australis</name>
    <dbReference type="NCBI Taxonomy" id="267555"/>
    <lineage>
        <taxon>Eukaryota</taxon>
        <taxon>Viridiplantae</taxon>
        <taxon>Streptophyta</taxon>
        <taxon>Embryophyta</taxon>
        <taxon>Tracheophyta</taxon>
        <taxon>Spermatophyta</taxon>
        <taxon>Magnoliopsida</taxon>
        <taxon>eudicotyledons</taxon>
        <taxon>Gunneridae</taxon>
        <taxon>Pentapetalae</taxon>
        <taxon>asterids</taxon>
        <taxon>lamiids</taxon>
        <taxon>Solanales</taxon>
        <taxon>Convolvulaceae</taxon>
        <taxon>Cuscuteae</taxon>
        <taxon>Cuscuta</taxon>
        <taxon>Cuscuta subgen. Grammica</taxon>
        <taxon>Cuscuta sect. Cleistogrammica</taxon>
    </lineage>
</organism>
<evidence type="ECO:0000313" key="2">
    <source>
        <dbReference type="Proteomes" id="UP000249390"/>
    </source>
</evidence>
<dbReference type="AlphaFoldDB" id="A0A328CYS6"/>
<sequence>MEFLSVLQKPLGQHEGLHMIAANQATVEPKWNVAAHENFGQKRKVSAHESFGQKRHGSVGEEVIQKRKKIIKWM</sequence>
<accession>A0A328CYS6</accession>
<reference evidence="1 2" key="1">
    <citation type="submission" date="2018-06" db="EMBL/GenBank/DDBJ databases">
        <title>The Genome of Cuscuta australis (Dodder) Provides Insight into the Evolution of Plant Parasitism.</title>
        <authorList>
            <person name="Liu H."/>
        </authorList>
    </citation>
    <scope>NUCLEOTIDE SEQUENCE [LARGE SCALE GENOMIC DNA]</scope>
    <source>
        <strain evidence="2">cv. Yunnan</strain>
        <tissue evidence="1">Vines</tissue>
    </source>
</reference>
<evidence type="ECO:0000313" key="1">
    <source>
        <dbReference type="EMBL" id="RAL37209.1"/>
    </source>
</evidence>
<dbReference type="Proteomes" id="UP000249390">
    <property type="component" value="Unassembled WGS sequence"/>
</dbReference>
<comment type="caution">
    <text evidence="1">The sequence shown here is derived from an EMBL/GenBank/DDBJ whole genome shotgun (WGS) entry which is preliminary data.</text>
</comment>
<gene>
    <name evidence="1" type="ORF">DM860_004131</name>
</gene>